<dbReference type="GO" id="GO:0003824">
    <property type="term" value="F:catalytic activity"/>
    <property type="evidence" value="ECO:0007669"/>
    <property type="project" value="InterPro"/>
</dbReference>
<dbReference type="Gene3D" id="3.90.1300.10">
    <property type="entry name" value="Amidase signature (AS) domain"/>
    <property type="match status" value="1"/>
</dbReference>
<dbReference type="PANTHER" id="PTHR11895">
    <property type="entry name" value="TRANSAMIDASE"/>
    <property type="match status" value="1"/>
</dbReference>
<gene>
    <name evidence="4" type="ORF">J529_3230</name>
    <name evidence="3" type="ORF">J529_4193</name>
</gene>
<organism evidence="3 5">
    <name type="scientific">Acinetobacter baumannii 99063</name>
    <dbReference type="NCBI Taxonomy" id="1310630"/>
    <lineage>
        <taxon>Bacteria</taxon>
        <taxon>Pseudomonadati</taxon>
        <taxon>Pseudomonadota</taxon>
        <taxon>Gammaproteobacteria</taxon>
        <taxon>Moraxellales</taxon>
        <taxon>Moraxellaceae</taxon>
        <taxon>Acinetobacter</taxon>
        <taxon>Acinetobacter calcoaceticus/baumannii complex</taxon>
    </lineage>
</organism>
<dbReference type="EMBL" id="JEXJ01000072">
    <property type="protein sequence ID" value="EXC47232.1"/>
    <property type="molecule type" value="Genomic_DNA"/>
</dbReference>
<feature type="domain" description="Amidase" evidence="2">
    <location>
        <begin position="7"/>
        <end position="333"/>
    </location>
</feature>
<dbReference type="InterPro" id="IPR036928">
    <property type="entry name" value="AS_sf"/>
</dbReference>
<dbReference type="PANTHER" id="PTHR11895:SF7">
    <property type="entry name" value="GLUTAMYL-TRNA(GLN) AMIDOTRANSFERASE SUBUNIT A, MITOCHONDRIAL"/>
    <property type="match status" value="1"/>
</dbReference>
<dbReference type="PROSITE" id="PS00571">
    <property type="entry name" value="AMIDASES"/>
    <property type="match status" value="1"/>
</dbReference>
<proteinExistence type="inferred from homology"/>
<dbReference type="AlphaFoldDB" id="A0A009RMN4"/>
<dbReference type="PATRIC" id="fig|1310630.3.peg.3151"/>
<protein>
    <submittedName>
        <fullName evidence="3">Amidase family protein</fullName>
    </submittedName>
</protein>
<comment type="caution">
    <text evidence="3">The sequence shown here is derived from an EMBL/GenBank/DDBJ whole genome shotgun (WGS) entry which is preliminary data.</text>
</comment>
<evidence type="ECO:0000259" key="2">
    <source>
        <dbReference type="Pfam" id="PF01425"/>
    </source>
</evidence>
<comment type="similarity">
    <text evidence="1">Belongs to the amidase family.</text>
</comment>
<evidence type="ECO:0000313" key="5">
    <source>
        <dbReference type="Proteomes" id="UP000020735"/>
    </source>
</evidence>
<dbReference type="SUPFAM" id="SSF75304">
    <property type="entry name" value="Amidase signature (AS) enzymes"/>
    <property type="match status" value="1"/>
</dbReference>
<dbReference type="Pfam" id="PF01425">
    <property type="entry name" value="Amidase"/>
    <property type="match status" value="1"/>
</dbReference>
<dbReference type="InterPro" id="IPR000120">
    <property type="entry name" value="Amidase"/>
</dbReference>
<evidence type="ECO:0000313" key="3">
    <source>
        <dbReference type="EMBL" id="EXC42368.1"/>
    </source>
</evidence>
<dbReference type="EMBL" id="JEXJ01000196">
    <property type="protein sequence ID" value="EXC42368.1"/>
    <property type="molecule type" value="Genomic_DNA"/>
</dbReference>
<evidence type="ECO:0000313" key="4">
    <source>
        <dbReference type="EMBL" id="EXC47232.1"/>
    </source>
</evidence>
<sequence length="352" mass="37446">MGGSAALLDTQPAKEHADIVNHILNHDCQITGKTNLHELAFGTTGINHFTGTATNPKYPELIPGGSSSGSAAAVAANLVDFSVGTDTGGSIRMPAACCGIYGLKPTFGRVSRQGVLPESTSLDCVGPFAASLNALTQAMAIIDPTFQYELAQKDQIQSLRLAVLDVEAKPEIWQTVNAFLAQAGFSNPAQVKLSYFSDAYRAGMQVINYETWQAFGHLVASGKVGQDVANRLLNAAKTTLDEVELANQVRQSFTQEIDQLLNEYDVLVLPTLPQTPPKVADAEDTTAFLNMTALIRPFNLSGHPAITLPLETQAGLPAGVQLVGQHGADEKLCAIAAYLIDLVQSKQQGEKE</sequence>
<reference evidence="3 5" key="1">
    <citation type="submission" date="2014-02" db="EMBL/GenBank/DDBJ databases">
        <title>Comparative genomics and transcriptomics to identify genetic mechanisms underlying the emergence of carbapenem resistant Acinetobacter baumannii (CRAb).</title>
        <authorList>
            <person name="Harris A.D."/>
            <person name="Johnson K.J."/>
            <person name="George J."/>
            <person name="Shefchek K."/>
            <person name="Daugherty S.C."/>
            <person name="Parankush S."/>
            <person name="Sadzewicz L."/>
            <person name="Tallon L."/>
            <person name="Sengamalay N."/>
            <person name="Hazen T.H."/>
            <person name="Rasko D.A."/>
        </authorList>
    </citation>
    <scope>NUCLEOTIDE SEQUENCE [LARGE SCALE GENOMIC DNA]</scope>
    <source>
        <strain evidence="3 5">99063</strain>
    </source>
</reference>
<evidence type="ECO:0000256" key="1">
    <source>
        <dbReference type="ARBA" id="ARBA00009199"/>
    </source>
</evidence>
<dbReference type="Proteomes" id="UP000020735">
    <property type="component" value="Unassembled WGS sequence"/>
</dbReference>
<dbReference type="InterPro" id="IPR020556">
    <property type="entry name" value="Amidase_CS"/>
</dbReference>
<accession>A0A009RMN4</accession>
<dbReference type="InterPro" id="IPR023631">
    <property type="entry name" value="Amidase_dom"/>
</dbReference>
<name>A0A009RMN4_ACIBA</name>